<dbReference type="Pfam" id="PF13366">
    <property type="entry name" value="PDDEXK_3"/>
    <property type="match status" value="1"/>
</dbReference>
<keyword evidence="2" id="KW-1185">Reference proteome</keyword>
<dbReference type="RefSeq" id="WP_282591293.1">
    <property type="nucleotide sequence ID" value="NZ_JAPAAF010000008.1"/>
</dbReference>
<organism evidence="1 2">
    <name type="scientific">Gaoshiqia sediminis</name>
    <dbReference type="NCBI Taxonomy" id="2986998"/>
    <lineage>
        <taxon>Bacteria</taxon>
        <taxon>Pseudomonadati</taxon>
        <taxon>Bacteroidota</taxon>
        <taxon>Bacteroidia</taxon>
        <taxon>Marinilabiliales</taxon>
        <taxon>Prolixibacteraceae</taxon>
        <taxon>Gaoshiqia</taxon>
    </lineage>
</organism>
<dbReference type="AlphaFoldDB" id="A0AA42C5C9"/>
<accession>A0AA42C5C9</accession>
<dbReference type="Proteomes" id="UP001163821">
    <property type="component" value="Unassembled WGS sequence"/>
</dbReference>
<dbReference type="InterPro" id="IPR026350">
    <property type="entry name" value="GxxExxY"/>
</dbReference>
<dbReference type="NCBIfam" id="TIGR04256">
    <property type="entry name" value="GxxExxY"/>
    <property type="match status" value="1"/>
</dbReference>
<gene>
    <name evidence="1" type="ORF">N2K84_08115</name>
</gene>
<name>A0AA42C5C9_9BACT</name>
<evidence type="ECO:0000313" key="1">
    <source>
        <dbReference type="EMBL" id="MCW0482688.1"/>
    </source>
</evidence>
<comment type="caution">
    <text evidence="1">The sequence shown here is derived from an EMBL/GenBank/DDBJ whole genome shotgun (WGS) entry which is preliminary data.</text>
</comment>
<evidence type="ECO:0000313" key="2">
    <source>
        <dbReference type="Proteomes" id="UP001163821"/>
    </source>
</evidence>
<reference evidence="1" key="1">
    <citation type="submission" date="2022-10" db="EMBL/GenBank/DDBJ databases">
        <title>Gaoshiqiia sediminis gen. nov., sp. nov., isolated from coastal sediment.</title>
        <authorList>
            <person name="Yu W.X."/>
            <person name="Mu D.S."/>
            <person name="Du J.Z."/>
            <person name="Liang Y.Q."/>
        </authorList>
    </citation>
    <scope>NUCLEOTIDE SEQUENCE</scope>
    <source>
        <strain evidence="1">A06</strain>
    </source>
</reference>
<sequence>MGSSKIKSLRLCVFAAKKFETAETQSRGEIVITIKNVFMMTSNRLNELSKEILDAAIGVHREMGPGLLESVYELCLLKELHIRKIHAENQVSIPLFYKGENLNKEFRIDILVEKEIIIELKAVDFILPVDEAQIISYLKLTDKKLGLLINFNVPLLKDGFNRYVNNF</sequence>
<protein>
    <submittedName>
        <fullName evidence="1">GxxExxY protein</fullName>
    </submittedName>
</protein>
<dbReference type="EMBL" id="JAPAAF010000008">
    <property type="protein sequence ID" value="MCW0482688.1"/>
    <property type="molecule type" value="Genomic_DNA"/>
</dbReference>
<proteinExistence type="predicted"/>